<feature type="domain" description="Radical SAM core" evidence="8">
    <location>
        <begin position="1"/>
        <end position="225"/>
    </location>
</feature>
<dbReference type="Pfam" id="PF13186">
    <property type="entry name" value="SPASM"/>
    <property type="match status" value="1"/>
</dbReference>
<comment type="caution">
    <text evidence="9">The sequence shown here is derived from an EMBL/GenBank/DDBJ whole genome shotgun (WGS) entry which is preliminary data.</text>
</comment>
<keyword evidence="4" id="KW-0479">Metal-binding</keyword>
<dbReference type="Pfam" id="PF04055">
    <property type="entry name" value="Radical_SAM"/>
    <property type="match status" value="1"/>
</dbReference>
<dbReference type="EMBL" id="MLHG01000050">
    <property type="protein sequence ID" value="OOF38970.1"/>
    <property type="molecule type" value="Genomic_DNA"/>
</dbReference>
<dbReference type="GO" id="GO:0051539">
    <property type="term" value="F:4 iron, 4 sulfur cluster binding"/>
    <property type="evidence" value="ECO:0007669"/>
    <property type="project" value="UniProtKB-KW"/>
</dbReference>
<keyword evidence="6" id="KW-0411">Iron-sulfur</keyword>
<evidence type="ECO:0000256" key="5">
    <source>
        <dbReference type="ARBA" id="ARBA00023004"/>
    </source>
</evidence>
<dbReference type="SFLD" id="SFLDG01384">
    <property type="entry name" value="thioether_bond_formation_requi"/>
    <property type="match status" value="1"/>
</dbReference>
<keyword evidence="3" id="KW-0949">S-adenosyl-L-methionine</keyword>
<sequence length="368" mass="42739">MQKANFHLMAKPSSFHCNIKCEYCFYLSKENQLSSHQFMDDHTLKNYIKHYIQSTQQQRVEFVWQGGEPTLMGLDFYKKAVQYQQQFSQGKHITNALQTNGIALNRQWADFFKQHQFLIGISIDGLSDIHDQYRISTNGKPTYEKVKQSIELLLNANVEFNTLTVVNNQNWNKGKETYQALKSLGSRFMQFIPIVEQHQGQIQSFSTPPEGYGKFLTDVFYEWLPDRGTIFVIEFDNLLGQWLGYPANNCVFRPTCGSSMIVEANGDVYSCDHFVYPKYKVGNLNQQNLAKIALSPEQQQFGQNKLSTLSNYCLQCKFRLLCHGGCPKHRIVTQPKGYPHNYLCPSYRYFFSETSGIMRQMSEQIRFI</sequence>
<protein>
    <submittedName>
        <fullName evidence="9">Anaerobic sulfatase maturase</fullName>
    </submittedName>
</protein>
<dbReference type="CDD" id="cd21120">
    <property type="entry name" value="SPASM_anSME"/>
    <property type="match status" value="1"/>
</dbReference>
<dbReference type="PANTHER" id="PTHR43273">
    <property type="entry name" value="ANAEROBIC SULFATASE-MATURATING ENZYME HOMOLOG ASLB-RELATED"/>
    <property type="match status" value="1"/>
</dbReference>
<evidence type="ECO:0000313" key="10">
    <source>
        <dbReference type="Proteomes" id="UP000189426"/>
    </source>
</evidence>
<dbReference type="STRING" id="1908257.BKK47_07865"/>
<dbReference type="CDD" id="cd01335">
    <property type="entry name" value="Radical_SAM"/>
    <property type="match status" value="1"/>
</dbReference>
<comment type="similarity">
    <text evidence="7">Belongs to the radical SAM superfamily. Anaerobic sulfatase-maturating enzyme family.</text>
</comment>
<evidence type="ECO:0000313" key="9">
    <source>
        <dbReference type="EMBL" id="OOF38970.1"/>
    </source>
</evidence>
<gene>
    <name evidence="9" type="ORF">BKK47_07865</name>
</gene>
<dbReference type="NCBIfam" id="TIGR03942">
    <property type="entry name" value="sulfatase_rSAM"/>
    <property type="match status" value="1"/>
</dbReference>
<dbReference type="InterPro" id="IPR023867">
    <property type="entry name" value="Sulphatase_maturase_rSAM"/>
</dbReference>
<dbReference type="PROSITE" id="PS51918">
    <property type="entry name" value="RADICAL_SAM"/>
    <property type="match status" value="1"/>
</dbReference>
<dbReference type="Gene3D" id="3.20.20.70">
    <property type="entry name" value="Aldolase class I"/>
    <property type="match status" value="1"/>
</dbReference>
<dbReference type="InterPro" id="IPR023885">
    <property type="entry name" value="4Fe4S-binding_SPASM_dom"/>
</dbReference>
<evidence type="ECO:0000256" key="6">
    <source>
        <dbReference type="ARBA" id="ARBA00023014"/>
    </source>
</evidence>
<dbReference type="InterPro" id="IPR047207">
    <property type="entry name" value="SPASM_anSME"/>
</dbReference>
<keyword evidence="10" id="KW-1185">Reference proteome</keyword>
<dbReference type="GO" id="GO:0016491">
    <property type="term" value="F:oxidoreductase activity"/>
    <property type="evidence" value="ECO:0007669"/>
    <property type="project" value="InterPro"/>
</dbReference>
<reference evidence="9 10" key="1">
    <citation type="submission" date="2016-10" db="EMBL/GenBank/DDBJ databases">
        <title>Rodentibacter gen. nov. and new species.</title>
        <authorList>
            <person name="Christensen H."/>
        </authorList>
    </citation>
    <scope>NUCLEOTIDE SEQUENCE [LARGE SCALE GENOMIC DNA]</scope>
    <source>
        <strain evidence="9 10">Ppn418</strain>
    </source>
</reference>
<dbReference type="InterPro" id="IPR058240">
    <property type="entry name" value="rSAM_sf"/>
</dbReference>
<comment type="cofactor">
    <cofactor evidence="1">
        <name>[4Fe-4S] cluster</name>
        <dbReference type="ChEBI" id="CHEBI:49883"/>
    </cofactor>
</comment>
<proteinExistence type="inferred from homology"/>
<organism evidence="9 10">
    <name type="scientific">Rodentibacter mrazii</name>
    <dbReference type="NCBI Taxonomy" id="1908257"/>
    <lineage>
        <taxon>Bacteria</taxon>
        <taxon>Pseudomonadati</taxon>
        <taxon>Pseudomonadota</taxon>
        <taxon>Gammaproteobacteria</taxon>
        <taxon>Pasteurellales</taxon>
        <taxon>Pasteurellaceae</taxon>
        <taxon>Rodentibacter</taxon>
    </lineage>
</organism>
<dbReference type="Proteomes" id="UP000189426">
    <property type="component" value="Unassembled WGS sequence"/>
</dbReference>
<dbReference type="InterPro" id="IPR034491">
    <property type="entry name" value="Anaerob_Ser_sulfatase-maturase"/>
</dbReference>
<dbReference type="SUPFAM" id="SSF102114">
    <property type="entry name" value="Radical SAM enzymes"/>
    <property type="match status" value="1"/>
</dbReference>
<dbReference type="AlphaFoldDB" id="A0A1V3IE91"/>
<evidence type="ECO:0000256" key="4">
    <source>
        <dbReference type="ARBA" id="ARBA00022723"/>
    </source>
</evidence>
<dbReference type="SFLD" id="SFLDG01072">
    <property type="entry name" value="dehydrogenase_like"/>
    <property type="match status" value="1"/>
</dbReference>
<dbReference type="SFLD" id="SFLDF00285">
    <property type="entry name" value="anaerobic_Ser-type_sulfatase-m"/>
    <property type="match status" value="1"/>
</dbReference>
<name>A0A1V3IE91_9PAST</name>
<evidence type="ECO:0000256" key="7">
    <source>
        <dbReference type="ARBA" id="ARBA00023601"/>
    </source>
</evidence>
<dbReference type="PANTHER" id="PTHR43273:SF3">
    <property type="entry name" value="ANAEROBIC SULFATASE-MATURATING ENZYME HOMOLOG ASLB-RELATED"/>
    <property type="match status" value="1"/>
</dbReference>
<evidence type="ECO:0000256" key="3">
    <source>
        <dbReference type="ARBA" id="ARBA00022691"/>
    </source>
</evidence>
<dbReference type="SFLD" id="SFLDG01386">
    <property type="entry name" value="main_SPASM_domain-containing"/>
    <property type="match status" value="1"/>
</dbReference>
<accession>A0A1V3IE91</accession>
<keyword evidence="5" id="KW-0408">Iron</keyword>
<evidence type="ECO:0000259" key="8">
    <source>
        <dbReference type="PROSITE" id="PS51918"/>
    </source>
</evidence>
<keyword evidence="2" id="KW-0004">4Fe-4S</keyword>
<dbReference type="SFLD" id="SFLDG01067">
    <property type="entry name" value="SPASM/twitch_domain_containing"/>
    <property type="match status" value="1"/>
</dbReference>
<dbReference type="InterPro" id="IPR013785">
    <property type="entry name" value="Aldolase_TIM"/>
</dbReference>
<evidence type="ECO:0000256" key="2">
    <source>
        <dbReference type="ARBA" id="ARBA00022485"/>
    </source>
</evidence>
<dbReference type="InterPro" id="IPR007197">
    <property type="entry name" value="rSAM"/>
</dbReference>
<dbReference type="NCBIfam" id="TIGR04085">
    <property type="entry name" value="rSAM_more_4Fe4S"/>
    <property type="match status" value="1"/>
</dbReference>
<dbReference type="RefSeq" id="WP_077494336.1">
    <property type="nucleotide sequence ID" value="NZ_MLHG01000050.1"/>
</dbReference>
<evidence type="ECO:0000256" key="1">
    <source>
        <dbReference type="ARBA" id="ARBA00001966"/>
    </source>
</evidence>
<dbReference type="SFLD" id="SFLDS00029">
    <property type="entry name" value="Radical_SAM"/>
    <property type="match status" value="1"/>
</dbReference>
<dbReference type="GO" id="GO:0046872">
    <property type="term" value="F:metal ion binding"/>
    <property type="evidence" value="ECO:0007669"/>
    <property type="project" value="UniProtKB-KW"/>
</dbReference>